<accession>A0ABQ2AYY8</accession>
<proteinExistence type="predicted"/>
<gene>
    <name evidence="2" type="ORF">GCM10007170_45400</name>
</gene>
<feature type="compositionally biased region" description="Basic and acidic residues" evidence="1">
    <location>
        <begin position="75"/>
        <end position="89"/>
    </location>
</feature>
<sequence>MRLYAPTSPKGPVTTVRGSTQPVLTGATLQRSHDRTATITAAAAVLRASPLHTIGAQAAPAKREVTRTASPQDTGRQERRPTQRGKEKS</sequence>
<reference evidence="3" key="1">
    <citation type="journal article" date="2019" name="Int. J. Syst. Evol. Microbiol.">
        <title>The Global Catalogue of Microorganisms (GCM) 10K type strain sequencing project: providing services to taxonomists for standard genome sequencing and annotation.</title>
        <authorList>
            <consortium name="The Broad Institute Genomics Platform"/>
            <consortium name="The Broad Institute Genome Sequencing Center for Infectious Disease"/>
            <person name="Wu L."/>
            <person name="Ma J."/>
        </authorList>
    </citation>
    <scope>NUCLEOTIDE SEQUENCE [LARGE SCALE GENOMIC DNA]</scope>
    <source>
        <strain evidence="3">CGMCC 1.12778</strain>
    </source>
</reference>
<feature type="region of interest" description="Disordered" evidence="1">
    <location>
        <begin position="54"/>
        <end position="89"/>
    </location>
</feature>
<evidence type="ECO:0000313" key="2">
    <source>
        <dbReference type="EMBL" id="GGI02812.1"/>
    </source>
</evidence>
<dbReference type="Proteomes" id="UP000643279">
    <property type="component" value="Unassembled WGS sequence"/>
</dbReference>
<name>A0ABQ2AYY8_9MICC</name>
<dbReference type="EMBL" id="BMFW01000052">
    <property type="protein sequence ID" value="GGI02812.1"/>
    <property type="molecule type" value="Genomic_DNA"/>
</dbReference>
<keyword evidence="3" id="KW-1185">Reference proteome</keyword>
<evidence type="ECO:0000256" key="1">
    <source>
        <dbReference type="SAM" id="MobiDB-lite"/>
    </source>
</evidence>
<evidence type="ECO:0000313" key="3">
    <source>
        <dbReference type="Proteomes" id="UP000643279"/>
    </source>
</evidence>
<protein>
    <submittedName>
        <fullName evidence="2">Uncharacterized protein</fullName>
    </submittedName>
</protein>
<organism evidence="2 3">
    <name type="scientific">Arthrobacter liuii</name>
    <dbReference type="NCBI Taxonomy" id="1476996"/>
    <lineage>
        <taxon>Bacteria</taxon>
        <taxon>Bacillati</taxon>
        <taxon>Actinomycetota</taxon>
        <taxon>Actinomycetes</taxon>
        <taxon>Micrococcales</taxon>
        <taxon>Micrococcaceae</taxon>
        <taxon>Arthrobacter</taxon>
    </lineage>
</organism>
<comment type="caution">
    <text evidence="2">The sequence shown here is derived from an EMBL/GenBank/DDBJ whole genome shotgun (WGS) entry which is preliminary data.</text>
</comment>